<feature type="domain" description="HTH crp-type" evidence="1">
    <location>
        <begin position="18"/>
        <end position="67"/>
    </location>
</feature>
<dbReference type="GO" id="GO:0006355">
    <property type="term" value="P:regulation of DNA-templated transcription"/>
    <property type="evidence" value="ECO:0007669"/>
    <property type="project" value="InterPro"/>
</dbReference>
<comment type="caution">
    <text evidence="2">The sequence shown here is derived from an EMBL/GenBank/DDBJ whole genome shotgun (WGS) entry which is preliminary data.</text>
</comment>
<dbReference type="SUPFAM" id="SSF46785">
    <property type="entry name" value="Winged helix' DNA-binding domain"/>
    <property type="match status" value="1"/>
</dbReference>
<evidence type="ECO:0000259" key="1">
    <source>
        <dbReference type="Pfam" id="PF13545"/>
    </source>
</evidence>
<protein>
    <recommendedName>
        <fullName evidence="1">HTH crp-type domain-containing protein</fullName>
    </recommendedName>
</protein>
<reference evidence="2 3" key="1">
    <citation type="submission" date="2018-06" db="EMBL/GenBank/DDBJ databases">
        <title>Complete genome of Desulfovibrio indonesiensis P37SLT.</title>
        <authorList>
            <person name="Crispim J.S."/>
            <person name="Vidigal P.M.P."/>
            <person name="Silva L.C.F."/>
            <person name="Laguardia C.N."/>
            <person name="Araujo L.C."/>
            <person name="Dias R.S."/>
            <person name="Sousa M.P."/>
            <person name="Paula S.O."/>
            <person name="Silva C."/>
        </authorList>
    </citation>
    <scope>NUCLEOTIDE SEQUENCE [LARGE SCALE GENOMIC DNA]</scope>
    <source>
        <strain evidence="2 3">P37SLT</strain>
    </source>
</reference>
<dbReference type="Gene3D" id="1.10.10.2830">
    <property type="match status" value="1"/>
</dbReference>
<dbReference type="AlphaFoldDB" id="A0A7M3MAM7"/>
<organism evidence="2 3">
    <name type="scientific">Oceanidesulfovibrio indonesiensis</name>
    <dbReference type="NCBI Taxonomy" id="54767"/>
    <lineage>
        <taxon>Bacteria</taxon>
        <taxon>Pseudomonadati</taxon>
        <taxon>Thermodesulfobacteriota</taxon>
        <taxon>Desulfovibrionia</taxon>
        <taxon>Desulfovibrionales</taxon>
        <taxon>Desulfovibrionaceae</taxon>
        <taxon>Oceanidesulfovibrio</taxon>
    </lineage>
</organism>
<evidence type="ECO:0000313" key="2">
    <source>
        <dbReference type="EMBL" id="TVM14164.1"/>
    </source>
</evidence>
<keyword evidence="3" id="KW-1185">Reference proteome</keyword>
<accession>A0A7M3MAM7</accession>
<name>A0A7M3MAM7_9BACT</name>
<dbReference type="RefSeq" id="WP_144304569.1">
    <property type="nucleotide sequence ID" value="NZ_QMIE01000027.1"/>
</dbReference>
<dbReference type="Pfam" id="PF13545">
    <property type="entry name" value="HTH_Crp_2"/>
    <property type="match status" value="1"/>
</dbReference>
<dbReference type="OrthoDB" id="9902416at2"/>
<sequence>MARKKIDIPTDRLHALVSSGMTQKEMAQELGISIPTLSRRIADLRMQEGVLRDFREVRALNLTALQARVLEAITPEKIENASLGELAKALKILFDQEQALTGKPTGEFDLAAYLTEIDRRKRSQSN</sequence>
<dbReference type="EMBL" id="QMIE01000027">
    <property type="protein sequence ID" value="TVM14164.1"/>
    <property type="molecule type" value="Genomic_DNA"/>
</dbReference>
<dbReference type="GO" id="GO:0003677">
    <property type="term" value="F:DNA binding"/>
    <property type="evidence" value="ECO:0007669"/>
    <property type="project" value="InterPro"/>
</dbReference>
<dbReference type="Proteomes" id="UP000448292">
    <property type="component" value="Unassembled WGS sequence"/>
</dbReference>
<dbReference type="InterPro" id="IPR012318">
    <property type="entry name" value="HTH_CRP"/>
</dbReference>
<evidence type="ECO:0000313" key="3">
    <source>
        <dbReference type="Proteomes" id="UP000448292"/>
    </source>
</evidence>
<proteinExistence type="predicted"/>
<dbReference type="InterPro" id="IPR036390">
    <property type="entry name" value="WH_DNA-bd_sf"/>
</dbReference>
<gene>
    <name evidence="2" type="ORF">DPQ33_17785</name>
</gene>